<keyword evidence="3" id="KW-1185">Reference proteome</keyword>
<reference evidence="2" key="1">
    <citation type="submission" date="2022-07" db="EMBL/GenBank/DDBJ databases">
        <authorList>
            <person name="Macas J."/>
            <person name="Novak P."/>
            <person name="Neumann P."/>
        </authorList>
    </citation>
    <scope>NUCLEOTIDE SEQUENCE</scope>
</reference>
<feature type="region of interest" description="Disordered" evidence="1">
    <location>
        <begin position="121"/>
        <end position="198"/>
    </location>
</feature>
<comment type="caution">
    <text evidence="2">The sequence shown here is derived from an EMBL/GenBank/DDBJ whole genome shotgun (WGS) entry which is preliminary data.</text>
</comment>
<accession>A0A9P1EHG1</accession>
<sequence length="350" mass="38363">MEAVLRGSFVPQRMEGTFLLHLYGGEFVSRAPSRQFLAHSKVGSAALEKSAKKISAKLEGPEDVVTIDDATLPNDLYSLGFRRYRLFGESDEKYPMIDRVYESVEGATMDVQSFVALKRQKGKAQAKKRKEPTAQKPVDVFFRKEGEDPSEAAPAGDGARGSQADAAKKKKKPVKGHEPSAKKQKVDESGKQPASDDVIVVDDVAGSVPTPPEFVNEDFFGWEKLEAFVPKGISVFMATLCPSVFMSQVMPSGDRVALAQTDDDALNSRTLLNSASTYMGLCEHLRRDEQLRKTKLVADEENSGLRKKMADLEETLQTAMEGVDQRLEAAKAEGRAEGKTEAEKVAREAA</sequence>
<dbReference type="Proteomes" id="UP001152484">
    <property type="component" value="Unassembled WGS sequence"/>
</dbReference>
<protein>
    <submittedName>
        <fullName evidence="2">Uncharacterized protein</fullName>
    </submittedName>
</protein>
<gene>
    <name evidence="2" type="ORF">CEURO_LOCUS16541</name>
</gene>
<name>A0A9P1EHG1_CUSEU</name>
<evidence type="ECO:0000313" key="3">
    <source>
        <dbReference type="Proteomes" id="UP001152484"/>
    </source>
</evidence>
<dbReference type="EMBL" id="CAMAPE010000046">
    <property type="protein sequence ID" value="CAH9104487.1"/>
    <property type="molecule type" value="Genomic_DNA"/>
</dbReference>
<feature type="region of interest" description="Disordered" evidence="1">
    <location>
        <begin position="328"/>
        <end position="350"/>
    </location>
</feature>
<evidence type="ECO:0000256" key="1">
    <source>
        <dbReference type="SAM" id="MobiDB-lite"/>
    </source>
</evidence>
<dbReference type="OrthoDB" id="1328918at2759"/>
<organism evidence="2 3">
    <name type="scientific">Cuscuta europaea</name>
    <name type="common">European dodder</name>
    <dbReference type="NCBI Taxonomy" id="41803"/>
    <lineage>
        <taxon>Eukaryota</taxon>
        <taxon>Viridiplantae</taxon>
        <taxon>Streptophyta</taxon>
        <taxon>Embryophyta</taxon>
        <taxon>Tracheophyta</taxon>
        <taxon>Spermatophyta</taxon>
        <taxon>Magnoliopsida</taxon>
        <taxon>eudicotyledons</taxon>
        <taxon>Gunneridae</taxon>
        <taxon>Pentapetalae</taxon>
        <taxon>asterids</taxon>
        <taxon>lamiids</taxon>
        <taxon>Solanales</taxon>
        <taxon>Convolvulaceae</taxon>
        <taxon>Cuscuteae</taxon>
        <taxon>Cuscuta</taxon>
        <taxon>Cuscuta subgen. Cuscuta</taxon>
    </lineage>
</organism>
<dbReference type="AlphaFoldDB" id="A0A9P1EHG1"/>
<evidence type="ECO:0000313" key="2">
    <source>
        <dbReference type="EMBL" id="CAH9104487.1"/>
    </source>
</evidence>
<feature type="compositionally biased region" description="Basic residues" evidence="1">
    <location>
        <begin position="121"/>
        <end position="130"/>
    </location>
</feature>
<proteinExistence type="predicted"/>
<feature type="compositionally biased region" description="Basic and acidic residues" evidence="1">
    <location>
        <begin position="175"/>
        <end position="190"/>
    </location>
</feature>